<sequence length="120" mass="12781">MAVVSRPVRWCRLAGDAAHAMTPNLGQGGGQAMADAATLATLLAPLAPHDSPDPEALEAYDSLRRPRSQRIAQRSRLVGRLAHAGGPVAARMRDAVLAATPQSALRRQSDWLQSWTPPAK</sequence>
<keyword evidence="1" id="KW-0285">Flavoprotein</keyword>
<evidence type="ECO:0000259" key="4">
    <source>
        <dbReference type="Pfam" id="PF01494"/>
    </source>
</evidence>
<keyword evidence="3" id="KW-0560">Oxidoreductase</keyword>
<dbReference type="AlphaFoldDB" id="A0A839R123"/>
<keyword evidence="2" id="KW-0274">FAD</keyword>
<dbReference type="Pfam" id="PF01494">
    <property type="entry name" value="FAD_binding_3"/>
    <property type="match status" value="1"/>
</dbReference>
<dbReference type="RefSeq" id="WP_183377321.1">
    <property type="nucleotide sequence ID" value="NZ_CBCSFZ010000055.1"/>
</dbReference>
<reference evidence="5 6" key="1">
    <citation type="submission" date="2020-08" db="EMBL/GenBank/DDBJ databases">
        <title>Sequencing the genomes of 1000 actinobacteria strains.</title>
        <authorList>
            <person name="Klenk H.-P."/>
        </authorList>
    </citation>
    <scope>NUCLEOTIDE SEQUENCE [LARGE SCALE GENOMIC DNA]</scope>
    <source>
        <strain evidence="5 6">DSM 23040</strain>
    </source>
</reference>
<name>A0A839R123_9MICO</name>
<feature type="domain" description="FAD-binding" evidence="4">
    <location>
        <begin position="13"/>
        <end position="75"/>
    </location>
</feature>
<proteinExistence type="predicted"/>
<dbReference type="Proteomes" id="UP000568050">
    <property type="component" value="Unassembled WGS sequence"/>
</dbReference>
<dbReference type="PANTHER" id="PTHR46720">
    <property type="entry name" value="HYDROXYLASE, PUTATIVE (AFU_ORTHOLOGUE AFUA_3G01460)-RELATED"/>
    <property type="match status" value="1"/>
</dbReference>
<dbReference type="EMBL" id="JACHWP010000023">
    <property type="protein sequence ID" value="MBB3024041.1"/>
    <property type="molecule type" value="Genomic_DNA"/>
</dbReference>
<dbReference type="InterPro" id="IPR051104">
    <property type="entry name" value="FAD_monoxygenase"/>
</dbReference>
<dbReference type="SUPFAM" id="SSF51905">
    <property type="entry name" value="FAD/NAD(P)-binding domain"/>
    <property type="match status" value="1"/>
</dbReference>
<gene>
    <name evidence="5" type="ORF">FHX50_002348</name>
</gene>
<dbReference type="GO" id="GO:0016491">
    <property type="term" value="F:oxidoreductase activity"/>
    <property type="evidence" value="ECO:0007669"/>
    <property type="project" value="UniProtKB-KW"/>
</dbReference>
<evidence type="ECO:0000313" key="5">
    <source>
        <dbReference type="EMBL" id="MBB3024041.1"/>
    </source>
</evidence>
<evidence type="ECO:0000256" key="2">
    <source>
        <dbReference type="ARBA" id="ARBA00022827"/>
    </source>
</evidence>
<keyword evidence="6" id="KW-1185">Reference proteome</keyword>
<evidence type="ECO:0000256" key="1">
    <source>
        <dbReference type="ARBA" id="ARBA00022630"/>
    </source>
</evidence>
<dbReference type="PANTHER" id="PTHR46720:SF3">
    <property type="entry name" value="FAD-BINDING DOMAIN-CONTAINING PROTEIN-RELATED"/>
    <property type="match status" value="1"/>
</dbReference>
<accession>A0A839R123</accession>
<dbReference type="Gene3D" id="3.50.50.60">
    <property type="entry name" value="FAD/NAD(P)-binding domain"/>
    <property type="match status" value="1"/>
</dbReference>
<dbReference type="InterPro" id="IPR036188">
    <property type="entry name" value="FAD/NAD-bd_sf"/>
</dbReference>
<comment type="caution">
    <text evidence="5">The sequence shown here is derived from an EMBL/GenBank/DDBJ whole genome shotgun (WGS) entry which is preliminary data.</text>
</comment>
<dbReference type="PRINTS" id="PR00420">
    <property type="entry name" value="RNGMNOXGNASE"/>
</dbReference>
<dbReference type="GO" id="GO:0044550">
    <property type="term" value="P:secondary metabolite biosynthetic process"/>
    <property type="evidence" value="ECO:0007669"/>
    <property type="project" value="TreeGrafter"/>
</dbReference>
<organism evidence="5 6">
    <name type="scientific">Helcobacillus massiliensis</name>
    <dbReference type="NCBI Taxonomy" id="521392"/>
    <lineage>
        <taxon>Bacteria</taxon>
        <taxon>Bacillati</taxon>
        <taxon>Actinomycetota</taxon>
        <taxon>Actinomycetes</taxon>
        <taxon>Micrococcales</taxon>
        <taxon>Dermabacteraceae</taxon>
        <taxon>Helcobacillus</taxon>
    </lineage>
</organism>
<dbReference type="InterPro" id="IPR002938">
    <property type="entry name" value="FAD-bd"/>
</dbReference>
<dbReference type="GO" id="GO:0071949">
    <property type="term" value="F:FAD binding"/>
    <property type="evidence" value="ECO:0007669"/>
    <property type="project" value="InterPro"/>
</dbReference>
<evidence type="ECO:0000313" key="6">
    <source>
        <dbReference type="Proteomes" id="UP000568050"/>
    </source>
</evidence>
<protein>
    <submittedName>
        <fullName evidence="5">2-polyprenyl-6-methoxyphenol hydroxylase-like FAD-dependent oxidoreductase</fullName>
    </submittedName>
</protein>
<evidence type="ECO:0000256" key="3">
    <source>
        <dbReference type="ARBA" id="ARBA00023002"/>
    </source>
</evidence>